<keyword evidence="6" id="KW-1015">Disulfide bond</keyword>
<dbReference type="CDD" id="cd07771">
    <property type="entry name" value="ASKHA_NBD_FGGY_RhaB-like"/>
    <property type="match status" value="1"/>
</dbReference>
<organism evidence="10 11">
    <name type="scientific">Nocardiopsis alborubida</name>
    <dbReference type="NCBI Taxonomy" id="146802"/>
    <lineage>
        <taxon>Bacteria</taxon>
        <taxon>Bacillati</taxon>
        <taxon>Actinomycetota</taxon>
        <taxon>Actinomycetes</taxon>
        <taxon>Streptosporangiales</taxon>
        <taxon>Nocardiopsidaceae</taxon>
        <taxon>Nocardiopsis</taxon>
    </lineage>
</organism>
<evidence type="ECO:0000256" key="7">
    <source>
        <dbReference type="ARBA" id="ARBA00023308"/>
    </source>
</evidence>
<evidence type="ECO:0000256" key="5">
    <source>
        <dbReference type="ARBA" id="ARBA00022840"/>
    </source>
</evidence>
<dbReference type="GO" id="GO:0008993">
    <property type="term" value="F:rhamnulokinase activity"/>
    <property type="evidence" value="ECO:0007669"/>
    <property type="project" value="InterPro"/>
</dbReference>
<accession>A0A7X6MDK2</accession>
<dbReference type="Pfam" id="PF00370">
    <property type="entry name" value="FGGY_N"/>
    <property type="match status" value="1"/>
</dbReference>
<keyword evidence="11" id="KW-1185">Reference proteome</keyword>
<evidence type="ECO:0000256" key="2">
    <source>
        <dbReference type="ARBA" id="ARBA00022679"/>
    </source>
</evidence>
<dbReference type="Proteomes" id="UP000553209">
    <property type="component" value="Unassembled WGS sequence"/>
</dbReference>
<keyword evidence="2" id="KW-0808">Transferase</keyword>
<dbReference type="GO" id="GO:0006071">
    <property type="term" value="P:glycerol metabolic process"/>
    <property type="evidence" value="ECO:0007669"/>
    <property type="project" value="TreeGrafter"/>
</dbReference>
<comment type="similarity">
    <text evidence="1">Belongs to the FGGY kinase family.</text>
</comment>
<dbReference type="InterPro" id="IPR018484">
    <property type="entry name" value="FGGY_N"/>
</dbReference>
<dbReference type="InterPro" id="IPR013449">
    <property type="entry name" value="Rhamnulokinase"/>
</dbReference>
<feature type="domain" description="Carbohydrate kinase FGGY C-terminal" evidence="9">
    <location>
        <begin position="275"/>
        <end position="466"/>
    </location>
</feature>
<dbReference type="GO" id="GO:0005829">
    <property type="term" value="C:cytosol"/>
    <property type="evidence" value="ECO:0007669"/>
    <property type="project" value="TreeGrafter"/>
</dbReference>
<evidence type="ECO:0000259" key="8">
    <source>
        <dbReference type="Pfam" id="PF00370"/>
    </source>
</evidence>
<keyword evidence="3" id="KW-0547">Nucleotide-binding</keyword>
<dbReference type="AlphaFoldDB" id="A0A7X6MDK2"/>
<evidence type="ECO:0000256" key="6">
    <source>
        <dbReference type="ARBA" id="ARBA00023157"/>
    </source>
</evidence>
<dbReference type="Pfam" id="PF02782">
    <property type="entry name" value="FGGY_C"/>
    <property type="match status" value="1"/>
</dbReference>
<dbReference type="SUPFAM" id="SSF53067">
    <property type="entry name" value="Actin-like ATPase domain"/>
    <property type="match status" value="2"/>
</dbReference>
<feature type="domain" description="Carbohydrate kinase FGGY N-terminal" evidence="8">
    <location>
        <begin position="85"/>
        <end position="265"/>
    </location>
</feature>
<gene>
    <name evidence="10" type="ORF">HGB44_17845</name>
</gene>
<evidence type="ECO:0000256" key="3">
    <source>
        <dbReference type="ARBA" id="ARBA00022741"/>
    </source>
</evidence>
<name>A0A7X6MDK2_9ACTN</name>
<evidence type="ECO:0000256" key="1">
    <source>
        <dbReference type="ARBA" id="ARBA00009156"/>
    </source>
</evidence>
<proteinExistence type="inferred from homology"/>
<dbReference type="EMBL" id="JAAXPG010000016">
    <property type="protein sequence ID" value="NKY99513.1"/>
    <property type="molecule type" value="Genomic_DNA"/>
</dbReference>
<keyword evidence="5" id="KW-0067">ATP-binding</keyword>
<evidence type="ECO:0000313" key="10">
    <source>
        <dbReference type="EMBL" id="NKY99513.1"/>
    </source>
</evidence>
<comment type="caution">
    <text evidence="10">The sequence shown here is derived from an EMBL/GenBank/DDBJ whole genome shotgun (WGS) entry which is preliminary data.</text>
</comment>
<evidence type="ECO:0000256" key="4">
    <source>
        <dbReference type="ARBA" id="ARBA00022777"/>
    </source>
</evidence>
<reference evidence="10 11" key="1">
    <citation type="submission" date="2020-04" db="EMBL/GenBank/DDBJ databases">
        <title>MicrobeNet Type strains.</title>
        <authorList>
            <person name="Nicholson A.C."/>
        </authorList>
    </citation>
    <scope>NUCLEOTIDE SEQUENCE [LARGE SCALE GENOMIC DNA]</scope>
    <source>
        <strain evidence="10 11">ATCC 23612</strain>
    </source>
</reference>
<keyword evidence="4 10" id="KW-0418">Kinase</keyword>
<dbReference type="InterPro" id="IPR018485">
    <property type="entry name" value="FGGY_C"/>
</dbReference>
<dbReference type="RefSeq" id="WP_061081295.1">
    <property type="nucleotide sequence ID" value="NZ_JAAXPG010000016.1"/>
</dbReference>
<dbReference type="PANTHER" id="PTHR10196:SF93">
    <property type="entry name" value="L-RHAMNULOKINASE"/>
    <property type="match status" value="1"/>
</dbReference>
<dbReference type="GO" id="GO:0019301">
    <property type="term" value="P:rhamnose catabolic process"/>
    <property type="evidence" value="ECO:0007669"/>
    <property type="project" value="InterPro"/>
</dbReference>
<dbReference type="Gene3D" id="3.30.420.40">
    <property type="match status" value="2"/>
</dbReference>
<dbReference type="GO" id="GO:0005524">
    <property type="term" value="F:ATP binding"/>
    <property type="evidence" value="ECO:0007669"/>
    <property type="project" value="UniProtKB-KW"/>
</dbReference>
<dbReference type="PANTHER" id="PTHR10196">
    <property type="entry name" value="SUGAR KINASE"/>
    <property type="match status" value="1"/>
</dbReference>
<sequence length="508" mass="52366">MSAAGGGAAGGGAAGEGAVHAAVDLGASSGRVIAGRVEDGRLRTEEVARFPNGPVAVPAGDRASLHWDVLSLYAGVVGGLRRAAEPRGLASVGVDSWAVDYGLLDADGALLGNPVHYRDGRTEGVPERVFAHLPAELMYAVNGLQVQPFNTVFQLAAASGGAQLAAARGLLLVPDLLGYWLTGERVAELTNASTTGLVDVRERRWADACLDLLEDGFGVAARDLLPGLVEPGTVVGALRDGAGLGAASGAPLVAVGSHDTASAVVAVPAAARRFAYVSSGTWSLVGVELDAPVRTEASRAANFTNELGVDGTVRYLRNVAGLWLLQESLRTWRERGREVELADLLARTARVPALSCVVDVDDPRFLPPGDMPARIAAFAAETGQRPPEGEAEVARCVVDSLALAYRRAVRQAAELSGTDVEVVHVVGGGSRNALLCQLTADAVGLEVVAGPAEGAAIGNLLVQARAVGAVEGGLADLRRVVADSTEVSRYRPSGPQAPWEAAERLLHG</sequence>
<dbReference type="GO" id="GO:0004370">
    <property type="term" value="F:glycerol kinase activity"/>
    <property type="evidence" value="ECO:0007669"/>
    <property type="project" value="TreeGrafter"/>
</dbReference>
<dbReference type="InterPro" id="IPR043129">
    <property type="entry name" value="ATPase_NBD"/>
</dbReference>
<evidence type="ECO:0000259" key="9">
    <source>
        <dbReference type="Pfam" id="PF02782"/>
    </source>
</evidence>
<protein>
    <submittedName>
        <fullName evidence="10">Rhamnulokinase</fullName>
    </submittedName>
</protein>
<evidence type="ECO:0000313" key="11">
    <source>
        <dbReference type="Proteomes" id="UP000553209"/>
    </source>
</evidence>
<keyword evidence="7" id="KW-0684">Rhamnose metabolism</keyword>